<keyword evidence="2" id="KW-1185">Reference proteome</keyword>
<evidence type="ECO:0000313" key="2">
    <source>
        <dbReference type="Proteomes" id="UP000095192"/>
    </source>
</evidence>
<organism evidence="1 2">
    <name type="scientific">Cyclospora cayetanensis</name>
    <dbReference type="NCBI Taxonomy" id="88456"/>
    <lineage>
        <taxon>Eukaryota</taxon>
        <taxon>Sar</taxon>
        <taxon>Alveolata</taxon>
        <taxon>Apicomplexa</taxon>
        <taxon>Conoidasida</taxon>
        <taxon>Coccidia</taxon>
        <taxon>Eucoccidiorida</taxon>
        <taxon>Eimeriorina</taxon>
        <taxon>Eimeriidae</taxon>
        <taxon>Cyclospora</taxon>
    </lineage>
</organism>
<dbReference type="VEuPathDB" id="ToxoDB:LOC34621000"/>
<comment type="caution">
    <text evidence="1">The sequence shown here is derived from an EMBL/GenBank/DDBJ whole genome shotgun (WGS) entry which is preliminary data.</text>
</comment>
<reference evidence="1 2" key="1">
    <citation type="journal article" date="2016" name="BMC Genomics">
        <title>Comparative genomics reveals Cyclospora cayetanensis possesses coccidia-like metabolism and invasion components but unique surface antigens.</title>
        <authorList>
            <person name="Liu S."/>
            <person name="Wang L."/>
            <person name="Zheng H."/>
            <person name="Xu Z."/>
            <person name="Roellig D.M."/>
            <person name="Li N."/>
            <person name="Frace M.A."/>
            <person name="Tang K."/>
            <person name="Arrowood M.J."/>
            <person name="Moss D.M."/>
            <person name="Zhang L."/>
            <person name="Feng Y."/>
            <person name="Xiao L."/>
        </authorList>
    </citation>
    <scope>NUCLEOTIDE SEQUENCE [LARGE SCALE GENOMIC DNA]</scope>
    <source>
        <strain evidence="1 2">CHN_HEN01</strain>
    </source>
</reference>
<dbReference type="VEuPathDB" id="ToxoDB:LOC113147247"/>
<name>A0A1D3D084_9EIME</name>
<dbReference type="InParanoid" id="A0A1D3D084"/>
<sequence length="396" mass="45030">MDAQTEYCPLNLKERELLHRPLSQASSSPPQYPIAMRWSMKCIRNELPHIYFGGFFAAILLVEKFLDSRPSKEDILAALMDQESDEPEHFEDIHMESCGNRPMARIYNPEEAVQRLHLHHSPRLGSLEESLKEYQLFVIDHERTMNKIRDAMIKESHSRLRLAYIQWNALLVVPNALQILFAFLKPGIGFAVDEPNGVCETKQAIRYREKGFVGTVFNIPNMGQLAVLGAHLKGWDAAQFESLIPVLVSSCGEAEKGLDSFSLGVVFGADWNEHFHTGAMKSLYTLVHANPTNFPGLQKSDFPTRMPENLRMTSLFIDALSEPLEEIDEDYQHLLWYADRLGRHVAEQGEPKSLPAALTGQGFSIISTCYRAGFTYKWKQGCRIKQKPQQASHHFS</sequence>
<dbReference type="AlphaFoldDB" id="A0A1D3D084"/>
<evidence type="ECO:0000313" key="1">
    <source>
        <dbReference type="EMBL" id="OEH76876.1"/>
    </source>
</evidence>
<dbReference type="EMBL" id="JROU02001292">
    <property type="protein sequence ID" value="OEH76876.1"/>
    <property type="molecule type" value="Genomic_DNA"/>
</dbReference>
<proteinExistence type="predicted"/>
<gene>
    <name evidence="1" type="ORF">cyc_04470</name>
</gene>
<dbReference type="VEuPathDB" id="ToxoDB:cyc_04470"/>
<protein>
    <submittedName>
        <fullName evidence="1">Uncharacterized protein</fullName>
    </submittedName>
</protein>
<dbReference type="Proteomes" id="UP000095192">
    <property type="component" value="Unassembled WGS sequence"/>
</dbReference>
<accession>A0A1D3D084</accession>